<gene>
    <name evidence="2" type="ORF">CLV49_3287</name>
    <name evidence="3" type="ORF">ELQ93_02820</name>
</gene>
<dbReference type="Proteomes" id="UP000268291">
    <property type="component" value="Unassembled WGS sequence"/>
</dbReference>
<evidence type="ECO:0000256" key="1">
    <source>
        <dbReference type="SAM" id="Phobius"/>
    </source>
</evidence>
<dbReference type="RefSeq" id="WP_106564480.1">
    <property type="nucleotide sequence ID" value="NZ_PYAU01000001.1"/>
</dbReference>
<accession>A0A2P8H0A6</accession>
<keyword evidence="1" id="KW-1133">Transmembrane helix</keyword>
<dbReference type="EMBL" id="PYAU01000001">
    <property type="protein sequence ID" value="PSL39643.1"/>
    <property type="molecule type" value="Genomic_DNA"/>
</dbReference>
<proteinExistence type="predicted"/>
<keyword evidence="1" id="KW-0472">Membrane</keyword>
<sequence length="192" mass="21606">MPDVFSGEAVIGFGPDDSLWAVTTRVSQELGEVLSRVGGKLRTEGFTGSANDGTLLQRKTLGELQAAFESHNLQPSWVRQFMEVRQVGFPRRPVQGLGATLHTHFGIRDMSIHFQGTSSVVVRGAKEQMQEFMDSVDRRDFDVWDFTSVAFGHPKLRTRWSQRWWVRAIIVAAIGLPFAILTIWIGFVNGWN</sequence>
<evidence type="ECO:0000313" key="5">
    <source>
        <dbReference type="Proteomes" id="UP000268291"/>
    </source>
</evidence>
<evidence type="ECO:0000313" key="2">
    <source>
        <dbReference type="EMBL" id="PSL39643.1"/>
    </source>
</evidence>
<evidence type="ECO:0000313" key="3">
    <source>
        <dbReference type="EMBL" id="RUQ85967.1"/>
    </source>
</evidence>
<reference evidence="2 4" key="1">
    <citation type="submission" date="2018-03" db="EMBL/GenBank/DDBJ databases">
        <title>Genomic Encyclopedia of Archaeal and Bacterial Type Strains, Phase II (KMG-II): from individual species to whole genera.</title>
        <authorList>
            <person name="Goeker M."/>
        </authorList>
    </citation>
    <scope>NUCLEOTIDE SEQUENCE [LARGE SCALE GENOMIC DNA]</scope>
    <source>
        <strain evidence="2 4">DSM 21548</strain>
    </source>
</reference>
<dbReference type="Proteomes" id="UP000241203">
    <property type="component" value="Unassembled WGS sequence"/>
</dbReference>
<keyword evidence="5" id="KW-1185">Reference proteome</keyword>
<feature type="transmembrane region" description="Helical" evidence="1">
    <location>
        <begin position="164"/>
        <end position="187"/>
    </location>
</feature>
<dbReference type="EMBL" id="RZGY01000001">
    <property type="protein sequence ID" value="RUQ85967.1"/>
    <property type="molecule type" value="Genomic_DNA"/>
</dbReference>
<keyword evidence="1" id="KW-0812">Transmembrane</keyword>
<reference evidence="3 5" key="2">
    <citation type="submission" date="2018-12" db="EMBL/GenBank/DDBJ databases">
        <authorList>
            <person name="hu s."/>
            <person name="Xu Y."/>
            <person name="Xu B."/>
            <person name="Li F."/>
        </authorList>
    </citation>
    <scope>NUCLEOTIDE SEQUENCE [LARGE SCALE GENOMIC DNA]</scope>
    <source>
        <strain evidence="3 5">KSW2-17</strain>
    </source>
</reference>
<comment type="caution">
    <text evidence="2">The sequence shown here is derived from an EMBL/GenBank/DDBJ whole genome shotgun (WGS) entry which is preliminary data.</text>
</comment>
<protein>
    <submittedName>
        <fullName evidence="2">Uncharacterized protein</fullName>
    </submittedName>
</protein>
<dbReference type="AlphaFoldDB" id="A0A2P8H0A6"/>
<evidence type="ECO:0000313" key="4">
    <source>
        <dbReference type="Proteomes" id="UP000241203"/>
    </source>
</evidence>
<name>A0A2P8H0A6_9MICO</name>
<organism evidence="2 4">
    <name type="scientific">Labedella gwakjiensis</name>
    <dbReference type="NCBI Taxonomy" id="390269"/>
    <lineage>
        <taxon>Bacteria</taxon>
        <taxon>Bacillati</taxon>
        <taxon>Actinomycetota</taxon>
        <taxon>Actinomycetes</taxon>
        <taxon>Micrococcales</taxon>
        <taxon>Microbacteriaceae</taxon>
        <taxon>Labedella</taxon>
    </lineage>
</organism>